<feature type="compositionally biased region" description="Basic residues" evidence="1">
    <location>
        <begin position="127"/>
        <end position="143"/>
    </location>
</feature>
<feature type="region of interest" description="Disordered" evidence="1">
    <location>
        <begin position="97"/>
        <end position="158"/>
    </location>
</feature>
<reference evidence="3" key="1">
    <citation type="journal article" date="2017" name="Genome Biol.">
        <title>Comparative genomics reveals high biological diversity and specific adaptations in the industrially and medically important fungal genus Aspergillus.</title>
        <authorList>
            <person name="de Vries R.P."/>
            <person name="Riley R."/>
            <person name="Wiebenga A."/>
            <person name="Aguilar-Osorio G."/>
            <person name="Amillis S."/>
            <person name="Uchima C.A."/>
            <person name="Anderluh G."/>
            <person name="Asadollahi M."/>
            <person name="Askin M."/>
            <person name="Barry K."/>
            <person name="Battaglia E."/>
            <person name="Bayram O."/>
            <person name="Benocci T."/>
            <person name="Braus-Stromeyer S.A."/>
            <person name="Caldana C."/>
            <person name="Canovas D."/>
            <person name="Cerqueira G.C."/>
            <person name="Chen F."/>
            <person name="Chen W."/>
            <person name="Choi C."/>
            <person name="Clum A."/>
            <person name="Dos Santos R.A."/>
            <person name="Damasio A.R."/>
            <person name="Diallinas G."/>
            <person name="Emri T."/>
            <person name="Fekete E."/>
            <person name="Flipphi M."/>
            <person name="Freyberg S."/>
            <person name="Gallo A."/>
            <person name="Gournas C."/>
            <person name="Habgood R."/>
            <person name="Hainaut M."/>
            <person name="Harispe M.L."/>
            <person name="Henrissat B."/>
            <person name="Hilden K.S."/>
            <person name="Hope R."/>
            <person name="Hossain A."/>
            <person name="Karabika E."/>
            <person name="Karaffa L."/>
            <person name="Karanyi Z."/>
            <person name="Krasevec N."/>
            <person name="Kuo A."/>
            <person name="Kusch H."/>
            <person name="LaButti K."/>
            <person name="Lagendijk E.L."/>
            <person name="Lapidus A."/>
            <person name="Levasseur A."/>
            <person name="Lindquist E."/>
            <person name="Lipzen A."/>
            <person name="Logrieco A.F."/>
            <person name="MacCabe A."/>
            <person name="Maekelae M.R."/>
            <person name="Malavazi I."/>
            <person name="Melin P."/>
            <person name="Meyer V."/>
            <person name="Mielnichuk N."/>
            <person name="Miskei M."/>
            <person name="Molnar A.P."/>
            <person name="Mule G."/>
            <person name="Ngan C.Y."/>
            <person name="Orejas M."/>
            <person name="Orosz E."/>
            <person name="Ouedraogo J.P."/>
            <person name="Overkamp K.M."/>
            <person name="Park H.-S."/>
            <person name="Perrone G."/>
            <person name="Piumi F."/>
            <person name="Punt P.J."/>
            <person name="Ram A.F."/>
            <person name="Ramon A."/>
            <person name="Rauscher S."/>
            <person name="Record E."/>
            <person name="Riano-Pachon D.M."/>
            <person name="Robert V."/>
            <person name="Roehrig J."/>
            <person name="Ruller R."/>
            <person name="Salamov A."/>
            <person name="Salih N.S."/>
            <person name="Samson R.A."/>
            <person name="Sandor E."/>
            <person name="Sanguinetti M."/>
            <person name="Schuetze T."/>
            <person name="Sepcic K."/>
            <person name="Shelest E."/>
            <person name="Sherlock G."/>
            <person name="Sophianopoulou V."/>
            <person name="Squina F.M."/>
            <person name="Sun H."/>
            <person name="Susca A."/>
            <person name="Todd R.B."/>
            <person name="Tsang A."/>
            <person name="Unkles S.E."/>
            <person name="van de Wiele N."/>
            <person name="van Rossen-Uffink D."/>
            <person name="Oliveira J.V."/>
            <person name="Vesth T.C."/>
            <person name="Visser J."/>
            <person name="Yu J.-H."/>
            <person name="Zhou M."/>
            <person name="Andersen M.R."/>
            <person name="Archer D.B."/>
            <person name="Baker S.E."/>
            <person name="Benoit I."/>
            <person name="Brakhage A.A."/>
            <person name="Braus G.H."/>
            <person name="Fischer R."/>
            <person name="Frisvad J.C."/>
            <person name="Goldman G.H."/>
            <person name="Houbraken J."/>
            <person name="Oakley B."/>
            <person name="Pocsi I."/>
            <person name="Scazzocchio C."/>
            <person name="Seiboth B."/>
            <person name="vanKuyk P.A."/>
            <person name="Wortman J."/>
            <person name="Dyer P.S."/>
            <person name="Grigoriev I.V."/>
        </authorList>
    </citation>
    <scope>NUCLEOTIDE SEQUENCE [LARGE SCALE GENOMIC DNA]</scope>
    <source>
        <strain evidence="3">CBS 516.65</strain>
    </source>
</reference>
<keyword evidence="3" id="KW-1185">Reference proteome</keyword>
<dbReference type="OrthoDB" id="4509242at2759"/>
<feature type="compositionally biased region" description="Low complexity" evidence="1">
    <location>
        <begin position="106"/>
        <end position="116"/>
    </location>
</feature>
<dbReference type="Proteomes" id="UP000184300">
    <property type="component" value="Unassembled WGS sequence"/>
</dbReference>
<accession>A0A1L9V3B6</accession>
<dbReference type="VEuPathDB" id="FungiDB:ASPGLDRAFT_40830"/>
<organism evidence="2 3">
    <name type="scientific">Aspergillus glaucus CBS 516.65</name>
    <dbReference type="NCBI Taxonomy" id="1160497"/>
    <lineage>
        <taxon>Eukaryota</taxon>
        <taxon>Fungi</taxon>
        <taxon>Dikarya</taxon>
        <taxon>Ascomycota</taxon>
        <taxon>Pezizomycotina</taxon>
        <taxon>Eurotiomycetes</taxon>
        <taxon>Eurotiomycetidae</taxon>
        <taxon>Eurotiales</taxon>
        <taxon>Aspergillaceae</taxon>
        <taxon>Aspergillus</taxon>
        <taxon>Aspergillus subgen. Aspergillus</taxon>
    </lineage>
</organism>
<dbReference type="AlphaFoldDB" id="A0A1L9V3B6"/>
<dbReference type="EMBL" id="KV878967">
    <property type="protein sequence ID" value="OJJ78406.1"/>
    <property type="molecule type" value="Genomic_DNA"/>
</dbReference>
<protein>
    <submittedName>
        <fullName evidence="2">Uncharacterized protein</fullName>
    </submittedName>
</protein>
<evidence type="ECO:0000313" key="2">
    <source>
        <dbReference type="EMBL" id="OJJ78406.1"/>
    </source>
</evidence>
<dbReference type="GeneID" id="34461541"/>
<evidence type="ECO:0000256" key="1">
    <source>
        <dbReference type="SAM" id="MobiDB-lite"/>
    </source>
</evidence>
<name>A0A1L9V3B6_ASPGL</name>
<sequence length="218" mass="23917">MAGYDNPEYRAYQTDVKDGKVTLPLWDETETITILPGELYCRVAFCGHTNTPSSSTNNLRKHVQRAHPHLTLVPGKNGKVPNNDIMAANRFYSSLYSKTDDDQDSSTEPSDASTPEPSSPPPPARKAPTRKAPTRKAPTRKPPAHLPSPEGLQPMPMKDGKIDAAAVRKVGIRKSGKRAPCSKCRNNGTTCGSTNVCDFWEYFESPEESEDAEEDADV</sequence>
<dbReference type="RefSeq" id="XP_022395104.1">
    <property type="nucleotide sequence ID" value="XM_022545280.1"/>
</dbReference>
<proteinExistence type="predicted"/>
<gene>
    <name evidence="2" type="ORF">ASPGLDRAFT_40830</name>
</gene>
<evidence type="ECO:0000313" key="3">
    <source>
        <dbReference type="Proteomes" id="UP000184300"/>
    </source>
</evidence>